<gene>
    <name evidence="1" type="ORF">FSP39_023092</name>
</gene>
<dbReference type="EMBL" id="VSWD01000008">
    <property type="protein sequence ID" value="KAK3096092.1"/>
    <property type="molecule type" value="Genomic_DNA"/>
</dbReference>
<organism evidence="1 2">
    <name type="scientific">Pinctada imbricata</name>
    <name type="common">Atlantic pearl-oyster</name>
    <name type="synonym">Pinctada martensii</name>
    <dbReference type="NCBI Taxonomy" id="66713"/>
    <lineage>
        <taxon>Eukaryota</taxon>
        <taxon>Metazoa</taxon>
        <taxon>Spiralia</taxon>
        <taxon>Lophotrochozoa</taxon>
        <taxon>Mollusca</taxon>
        <taxon>Bivalvia</taxon>
        <taxon>Autobranchia</taxon>
        <taxon>Pteriomorphia</taxon>
        <taxon>Pterioida</taxon>
        <taxon>Pterioidea</taxon>
        <taxon>Pteriidae</taxon>
        <taxon>Pinctada</taxon>
    </lineage>
</organism>
<reference evidence="1" key="1">
    <citation type="submission" date="2019-08" db="EMBL/GenBank/DDBJ databases">
        <title>The improved chromosome-level genome for the pearl oyster Pinctada fucata martensii using PacBio sequencing and Hi-C.</title>
        <authorList>
            <person name="Zheng Z."/>
        </authorList>
    </citation>
    <scope>NUCLEOTIDE SEQUENCE</scope>
    <source>
        <strain evidence="1">ZZ-2019</strain>
        <tissue evidence="1">Adductor muscle</tissue>
    </source>
</reference>
<comment type="caution">
    <text evidence="1">The sequence shown here is derived from an EMBL/GenBank/DDBJ whole genome shotgun (WGS) entry which is preliminary data.</text>
</comment>
<sequence>MTCGSEVLFYYVDKDGFIEQQRCFKLNGEGYGISYGHKNFAVTCDISDRKKACVRILNDKGKQRYVIKSCYGSSVKMVKYVQLDHAKDIVYISDVRNKRIVSMTFEGSELWMLNIEDEPRYILCMPSYLLVADHRLHQLLQISYDGTESRALLTEDDDLWNPELLIFNLKTNHLLISTPENIMVFKIV</sequence>
<dbReference type="AlphaFoldDB" id="A0AA89C610"/>
<accession>A0AA89C610</accession>
<dbReference type="Proteomes" id="UP001186944">
    <property type="component" value="Unassembled WGS sequence"/>
</dbReference>
<evidence type="ECO:0000313" key="1">
    <source>
        <dbReference type="EMBL" id="KAK3096092.1"/>
    </source>
</evidence>
<dbReference type="SUPFAM" id="SSF63825">
    <property type="entry name" value="YWTD domain"/>
    <property type="match status" value="1"/>
</dbReference>
<proteinExistence type="predicted"/>
<name>A0AA89C610_PINIB</name>
<evidence type="ECO:0000313" key="2">
    <source>
        <dbReference type="Proteomes" id="UP001186944"/>
    </source>
</evidence>
<keyword evidence="2" id="KW-1185">Reference proteome</keyword>
<protein>
    <submittedName>
        <fullName evidence="1">Uncharacterized protein</fullName>
    </submittedName>
</protein>